<keyword evidence="1" id="KW-0175">Coiled coil</keyword>
<name>A0A9W7GET3_9STRA</name>
<evidence type="ECO:0000313" key="3">
    <source>
        <dbReference type="EMBL" id="GMI41966.1"/>
    </source>
</evidence>
<dbReference type="Proteomes" id="UP001165065">
    <property type="component" value="Unassembled WGS sequence"/>
</dbReference>
<dbReference type="AlphaFoldDB" id="A0A9W7GET3"/>
<sequence length="165" mass="18523">MENPLSPSFAAVVPAGHPKEPPPEDLDQDILCLIEAGLDEVKRAALLQKENQELDAEKSKLKEENEGLQGELKGALSHHTKLTIELERVRSEHTTMVIWASTEVKLRKELGDVKQTFAQVKRENERIRARLSLLTEEITGLQETKRVLLLEKMQARREGAVAGTN</sequence>
<evidence type="ECO:0000256" key="2">
    <source>
        <dbReference type="SAM" id="MobiDB-lite"/>
    </source>
</evidence>
<dbReference type="EMBL" id="BRYA01000162">
    <property type="protein sequence ID" value="GMI41966.1"/>
    <property type="molecule type" value="Genomic_DNA"/>
</dbReference>
<organism evidence="3 4">
    <name type="scientific">Triparma columacea</name>
    <dbReference type="NCBI Taxonomy" id="722753"/>
    <lineage>
        <taxon>Eukaryota</taxon>
        <taxon>Sar</taxon>
        <taxon>Stramenopiles</taxon>
        <taxon>Ochrophyta</taxon>
        <taxon>Bolidophyceae</taxon>
        <taxon>Parmales</taxon>
        <taxon>Triparmaceae</taxon>
        <taxon>Triparma</taxon>
    </lineage>
</organism>
<gene>
    <name evidence="3" type="ORF">TrCOL_g13762</name>
</gene>
<keyword evidence="4" id="KW-1185">Reference proteome</keyword>
<feature type="coiled-coil region" evidence="1">
    <location>
        <begin position="117"/>
        <end position="144"/>
    </location>
</feature>
<feature type="coiled-coil region" evidence="1">
    <location>
        <begin position="44"/>
        <end position="78"/>
    </location>
</feature>
<reference evidence="4" key="1">
    <citation type="journal article" date="2023" name="Commun. Biol.">
        <title>Genome analysis of Parmales, the sister group of diatoms, reveals the evolutionary specialization of diatoms from phago-mixotrophs to photoautotrophs.</title>
        <authorList>
            <person name="Ban H."/>
            <person name="Sato S."/>
            <person name="Yoshikawa S."/>
            <person name="Yamada K."/>
            <person name="Nakamura Y."/>
            <person name="Ichinomiya M."/>
            <person name="Sato N."/>
            <person name="Blanc-Mathieu R."/>
            <person name="Endo H."/>
            <person name="Kuwata A."/>
            <person name="Ogata H."/>
        </authorList>
    </citation>
    <scope>NUCLEOTIDE SEQUENCE [LARGE SCALE GENOMIC DNA]</scope>
</reference>
<comment type="caution">
    <text evidence="3">The sequence shown here is derived from an EMBL/GenBank/DDBJ whole genome shotgun (WGS) entry which is preliminary data.</text>
</comment>
<dbReference type="OrthoDB" id="10341992at2759"/>
<evidence type="ECO:0000313" key="4">
    <source>
        <dbReference type="Proteomes" id="UP001165065"/>
    </source>
</evidence>
<evidence type="ECO:0000256" key="1">
    <source>
        <dbReference type="SAM" id="Coils"/>
    </source>
</evidence>
<accession>A0A9W7GET3</accession>
<protein>
    <submittedName>
        <fullName evidence="3">Uncharacterized protein</fullName>
    </submittedName>
</protein>
<proteinExistence type="predicted"/>
<feature type="region of interest" description="Disordered" evidence="2">
    <location>
        <begin position="1"/>
        <end position="27"/>
    </location>
</feature>